<dbReference type="Proteomes" id="UP001595755">
    <property type="component" value="Unassembled WGS sequence"/>
</dbReference>
<evidence type="ECO:0000256" key="1">
    <source>
        <dbReference type="ARBA" id="ARBA00023015"/>
    </source>
</evidence>
<keyword evidence="3" id="KW-0804">Transcription</keyword>
<evidence type="ECO:0000313" key="5">
    <source>
        <dbReference type="EMBL" id="MFC4306026.1"/>
    </source>
</evidence>
<dbReference type="InterPro" id="IPR003313">
    <property type="entry name" value="AraC-bd"/>
</dbReference>
<reference evidence="6" key="1">
    <citation type="journal article" date="2019" name="Int. J. Syst. Evol. Microbiol.">
        <title>The Global Catalogue of Microorganisms (GCM) 10K type strain sequencing project: providing services to taxonomists for standard genome sequencing and annotation.</title>
        <authorList>
            <consortium name="The Broad Institute Genomics Platform"/>
            <consortium name="The Broad Institute Genome Sequencing Center for Infectious Disease"/>
            <person name="Wu L."/>
            <person name="Ma J."/>
        </authorList>
    </citation>
    <scope>NUCLEOTIDE SEQUENCE [LARGE SCALE GENOMIC DNA]</scope>
    <source>
        <strain evidence="6">CGMCC 4.1641</strain>
    </source>
</reference>
<dbReference type="Pfam" id="PF12833">
    <property type="entry name" value="HTH_18"/>
    <property type="match status" value="1"/>
</dbReference>
<comment type="caution">
    <text evidence="5">The sequence shown here is derived from an EMBL/GenBank/DDBJ whole genome shotgun (WGS) entry which is preliminary data.</text>
</comment>
<dbReference type="Pfam" id="PF02311">
    <property type="entry name" value="AraC_binding"/>
    <property type="match status" value="1"/>
</dbReference>
<dbReference type="SMART" id="SM00342">
    <property type="entry name" value="HTH_ARAC"/>
    <property type="match status" value="1"/>
</dbReference>
<proteinExistence type="predicted"/>
<protein>
    <submittedName>
        <fullName evidence="5">Helix-turn-helix domain-containing protein</fullName>
    </submittedName>
</protein>
<keyword evidence="2" id="KW-0238">DNA-binding</keyword>
<keyword evidence="6" id="KW-1185">Reference proteome</keyword>
<organism evidence="5 6">
    <name type="scientific">Cohnella boryungensis</name>
    <dbReference type="NCBI Taxonomy" id="768479"/>
    <lineage>
        <taxon>Bacteria</taxon>
        <taxon>Bacillati</taxon>
        <taxon>Bacillota</taxon>
        <taxon>Bacilli</taxon>
        <taxon>Bacillales</taxon>
        <taxon>Paenibacillaceae</taxon>
        <taxon>Cohnella</taxon>
    </lineage>
</organism>
<dbReference type="PANTHER" id="PTHR43280">
    <property type="entry name" value="ARAC-FAMILY TRANSCRIPTIONAL REGULATOR"/>
    <property type="match status" value="1"/>
</dbReference>
<dbReference type="InterPro" id="IPR014710">
    <property type="entry name" value="RmlC-like_jellyroll"/>
</dbReference>
<name>A0ABV8SEQ2_9BACL</name>
<dbReference type="InterPro" id="IPR018062">
    <property type="entry name" value="HTH_AraC-typ_CS"/>
</dbReference>
<dbReference type="InterPro" id="IPR018060">
    <property type="entry name" value="HTH_AraC"/>
</dbReference>
<dbReference type="SUPFAM" id="SSF46689">
    <property type="entry name" value="Homeodomain-like"/>
    <property type="match status" value="1"/>
</dbReference>
<dbReference type="SUPFAM" id="SSF51215">
    <property type="entry name" value="Regulatory protein AraC"/>
    <property type="match status" value="1"/>
</dbReference>
<evidence type="ECO:0000259" key="4">
    <source>
        <dbReference type="PROSITE" id="PS01124"/>
    </source>
</evidence>
<dbReference type="Gene3D" id="1.10.10.60">
    <property type="entry name" value="Homeodomain-like"/>
    <property type="match status" value="1"/>
</dbReference>
<gene>
    <name evidence="5" type="ORF">ACFO1S_21575</name>
</gene>
<sequence>MGGKEPTIDDEIGWERLNPVVSYANRLECPPGYAFGPRIVHDRQFIWVAEGSGKANIQGREYEATGGDLFHYGPGIVHRFEADSARPFVLYGLHFQLHGDIPAAGAVAYRPPAEKAPDWPEADVLPNRLTIGQPPNVLSVPEHIRCLGRELETLFHAIAHNFQHVDPMHHTFNRGLMVQLLMELRAIVRRQSEIGSENGLRMRDVRGRLKANAAMPYEREWLREWTHYHENHASALFRLQYGQSPHDYFMSCKLGLAKKMLIASELAVGEISEALAFSSLHYFSRLFKQRTGYSPLAYRRNGRQI</sequence>
<dbReference type="InterPro" id="IPR037923">
    <property type="entry name" value="HTH-like"/>
</dbReference>
<dbReference type="EMBL" id="JBHSED010000046">
    <property type="protein sequence ID" value="MFC4306026.1"/>
    <property type="molecule type" value="Genomic_DNA"/>
</dbReference>
<dbReference type="PANTHER" id="PTHR43280:SF30">
    <property type="entry name" value="MMSAB OPERON REGULATORY PROTEIN"/>
    <property type="match status" value="1"/>
</dbReference>
<dbReference type="PROSITE" id="PS01124">
    <property type="entry name" value="HTH_ARAC_FAMILY_2"/>
    <property type="match status" value="1"/>
</dbReference>
<keyword evidence="1" id="KW-0805">Transcription regulation</keyword>
<accession>A0ABV8SEQ2</accession>
<evidence type="ECO:0000256" key="2">
    <source>
        <dbReference type="ARBA" id="ARBA00023125"/>
    </source>
</evidence>
<dbReference type="PROSITE" id="PS00041">
    <property type="entry name" value="HTH_ARAC_FAMILY_1"/>
    <property type="match status" value="1"/>
</dbReference>
<dbReference type="Gene3D" id="2.60.120.10">
    <property type="entry name" value="Jelly Rolls"/>
    <property type="match status" value="1"/>
</dbReference>
<dbReference type="InterPro" id="IPR009057">
    <property type="entry name" value="Homeodomain-like_sf"/>
</dbReference>
<evidence type="ECO:0000313" key="6">
    <source>
        <dbReference type="Proteomes" id="UP001595755"/>
    </source>
</evidence>
<dbReference type="RefSeq" id="WP_204605526.1">
    <property type="nucleotide sequence ID" value="NZ_JBHSED010000046.1"/>
</dbReference>
<evidence type="ECO:0000256" key="3">
    <source>
        <dbReference type="ARBA" id="ARBA00023163"/>
    </source>
</evidence>
<feature type="domain" description="HTH araC/xylS-type" evidence="4">
    <location>
        <begin position="203"/>
        <end position="301"/>
    </location>
</feature>